<dbReference type="PANTHER" id="PTHR31760:SF0">
    <property type="entry name" value="S-ADENOSYL-L-METHIONINE-DEPENDENT METHYLTRANSFERASES SUPERFAMILY PROTEIN"/>
    <property type="match status" value="1"/>
</dbReference>
<keyword evidence="2 6" id="KW-0698">rRNA processing</keyword>
<evidence type="ECO:0000256" key="3">
    <source>
        <dbReference type="ARBA" id="ARBA00022603"/>
    </source>
</evidence>
<evidence type="ECO:0000256" key="2">
    <source>
        <dbReference type="ARBA" id="ARBA00022552"/>
    </source>
</evidence>
<evidence type="ECO:0000313" key="8">
    <source>
        <dbReference type="Proteomes" id="UP000196531"/>
    </source>
</evidence>
<dbReference type="InterPro" id="IPR003682">
    <property type="entry name" value="rRNA_ssu_MeTfrase_G"/>
</dbReference>
<protein>
    <recommendedName>
        <fullName evidence="6">Ribosomal RNA small subunit methyltransferase G</fullName>
        <ecNumber evidence="6">2.1.1.-</ecNumber>
    </recommendedName>
    <alternativeName>
        <fullName evidence="6">16S rRNA 7-methylguanosine methyltransferase</fullName>
        <shortName evidence="6">16S rRNA m7G methyltransferase</shortName>
    </alternativeName>
</protein>
<dbReference type="EMBL" id="MAAO01000016">
    <property type="protein sequence ID" value="OUR92939.1"/>
    <property type="molecule type" value="Genomic_DNA"/>
</dbReference>
<evidence type="ECO:0000256" key="5">
    <source>
        <dbReference type="ARBA" id="ARBA00022691"/>
    </source>
</evidence>
<name>A0A1Y5F1C2_9BACT</name>
<dbReference type="GO" id="GO:0070043">
    <property type="term" value="F:rRNA (guanine-N7-)-methyltransferase activity"/>
    <property type="evidence" value="ECO:0007669"/>
    <property type="project" value="UniProtKB-UniRule"/>
</dbReference>
<dbReference type="Pfam" id="PF02527">
    <property type="entry name" value="GidB"/>
    <property type="match status" value="1"/>
</dbReference>
<keyword evidence="5 6" id="KW-0949">S-adenosyl-L-methionine</keyword>
<accession>A0A1Y5F1C2</accession>
<comment type="caution">
    <text evidence="6">Lacks conserved residue(s) required for the propagation of feature annotation.</text>
</comment>
<dbReference type="InterPro" id="IPR029063">
    <property type="entry name" value="SAM-dependent_MTases_sf"/>
</dbReference>
<feature type="binding site" evidence="6">
    <location>
        <begin position="113"/>
        <end position="114"/>
    </location>
    <ligand>
        <name>S-adenosyl-L-methionine</name>
        <dbReference type="ChEBI" id="CHEBI:59789"/>
    </ligand>
</feature>
<dbReference type="HAMAP" id="MF_00074">
    <property type="entry name" value="16SrRNA_methyltr_G"/>
    <property type="match status" value="1"/>
</dbReference>
<dbReference type="Proteomes" id="UP000196531">
    <property type="component" value="Unassembled WGS sequence"/>
</dbReference>
<dbReference type="Gene3D" id="3.40.50.150">
    <property type="entry name" value="Vaccinia Virus protein VP39"/>
    <property type="match status" value="1"/>
</dbReference>
<keyword evidence="4 6" id="KW-0808">Transferase</keyword>
<comment type="subcellular location">
    <subcellularLocation>
        <location evidence="6">Cytoplasm</location>
    </subcellularLocation>
</comment>
<evidence type="ECO:0000313" key="7">
    <source>
        <dbReference type="EMBL" id="OUR92939.1"/>
    </source>
</evidence>
<comment type="caution">
    <text evidence="7">The sequence shown here is derived from an EMBL/GenBank/DDBJ whole genome shotgun (WGS) entry which is preliminary data.</text>
</comment>
<proteinExistence type="inferred from homology"/>
<dbReference type="PANTHER" id="PTHR31760">
    <property type="entry name" value="S-ADENOSYL-L-METHIONINE-DEPENDENT METHYLTRANSFERASES SUPERFAMILY PROTEIN"/>
    <property type="match status" value="1"/>
</dbReference>
<dbReference type="SUPFAM" id="SSF53335">
    <property type="entry name" value="S-adenosyl-L-methionine-dependent methyltransferases"/>
    <property type="match status" value="1"/>
</dbReference>
<evidence type="ECO:0000256" key="4">
    <source>
        <dbReference type="ARBA" id="ARBA00022679"/>
    </source>
</evidence>
<keyword evidence="3 6" id="KW-0489">Methyltransferase</keyword>
<gene>
    <name evidence="6" type="primary">rsmG</name>
    <name evidence="7" type="ORF">A9Q84_20740</name>
</gene>
<reference evidence="8" key="1">
    <citation type="journal article" date="2017" name="Proc. Natl. Acad. Sci. U.S.A.">
        <title>Simulation of Deepwater Horizon oil plume reveals substrate specialization within a complex community of hydrocarbon-degraders.</title>
        <authorList>
            <person name="Hu P."/>
            <person name="Dubinsky E.A."/>
            <person name="Probst A.J."/>
            <person name="Wang J."/>
            <person name="Sieber C.M.K."/>
            <person name="Tom L.M."/>
            <person name="Gardinali P."/>
            <person name="Banfield J.F."/>
            <person name="Atlas R.M."/>
            <person name="Andersen G.L."/>
        </authorList>
    </citation>
    <scope>NUCLEOTIDE SEQUENCE [LARGE SCALE GENOMIC DNA]</scope>
</reference>
<comment type="function">
    <text evidence="6">Specifically methylates the N7 position of a guanine in 16S rRNA.</text>
</comment>
<evidence type="ECO:0000256" key="6">
    <source>
        <dbReference type="HAMAP-Rule" id="MF_00074"/>
    </source>
</evidence>
<feature type="binding site" evidence="6">
    <location>
        <position position="67"/>
    </location>
    <ligand>
        <name>S-adenosyl-L-methionine</name>
        <dbReference type="ChEBI" id="CHEBI:59789"/>
    </ligand>
</feature>
<feature type="binding site" evidence="6">
    <location>
        <position position="127"/>
    </location>
    <ligand>
        <name>S-adenosyl-L-methionine</name>
        <dbReference type="ChEBI" id="CHEBI:59789"/>
    </ligand>
</feature>
<organism evidence="7 8">
    <name type="scientific">Halobacteriovorax marinus</name>
    <dbReference type="NCBI Taxonomy" id="97084"/>
    <lineage>
        <taxon>Bacteria</taxon>
        <taxon>Pseudomonadati</taxon>
        <taxon>Bdellovibrionota</taxon>
        <taxon>Bacteriovoracia</taxon>
        <taxon>Bacteriovoracales</taxon>
        <taxon>Halobacteriovoraceae</taxon>
        <taxon>Halobacteriovorax</taxon>
    </lineage>
</organism>
<evidence type="ECO:0000256" key="1">
    <source>
        <dbReference type="ARBA" id="ARBA00022490"/>
    </source>
</evidence>
<feature type="binding site" evidence="6">
    <location>
        <position position="62"/>
    </location>
    <ligand>
        <name>S-adenosyl-L-methionine</name>
        <dbReference type="ChEBI" id="CHEBI:59789"/>
    </ligand>
</feature>
<sequence length="213" mass="24394">MKEFAQKYLDLLTGEYSGINLTRITTFEEFYSKQIVDSILPLEASKIFKDAIEKTSVVVDVGFGGGFPILPLAFLYPEKKFVGFEARAKKAKVVQEIAEKLGLKNVKCYHHRVETIKMNLPVVVTFKAVGTVEDFAPKLNFTKDSSLAFFYKGPSFYEKENIESVEKNWKIIEECFYDLEGTEGRMLIGLKNKIVPRRTKKEWKNLVNLSDLI</sequence>
<keyword evidence="1 6" id="KW-0963">Cytoplasm</keyword>
<dbReference type="EC" id="2.1.1.-" evidence="6"/>
<dbReference type="GO" id="GO:0005829">
    <property type="term" value="C:cytosol"/>
    <property type="evidence" value="ECO:0007669"/>
    <property type="project" value="TreeGrafter"/>
</dbReference>
<dbReference type="AlphaFoldDB" id="A0A1Y5F1C2"/>
<comment type="similarity">
    <text evidence="6">Belongs to the methyltransferase superfamily. RNA methyltransferase RsmG family.</text>
</comment>